<comment type="caution">
    <text evidence="1">The sequence shown here is derived from an EMBL/GenBank/DDBJ whole genome shotgun (WGS) entry which is preliminary data.</text>
</comment>
<evidence type="ECO:0000313" key="1">
    <source>
        <dbReference type="EMBL" id="MFM9518221.1"/>
    </source>
</evidence>
<dbReference type="Proteomes" id="UP001631987">
    <property type="component" value="Unassembled WGS sequence"/>
</dbReference>
<protein>
    <submittedName>
        <fullName evidence="1">Uncharacterized protein</fullName>
    </submittedName>
</protein>
<organism evidence="1 2">
    <name type="scientific">Pseudomonas monachiensis</name>
    <dbReference type="NCBI Taxonomy" id="3060212"/>
    <lineage>
        <taxon>Bacteria</taxon>
        <taxon>Pseudomonadati</taxon>
        <taxon>Pseudomonadota</taxon>
        <taxon>Gammaproteobacteria</taxon>
        <taxon>Pseudomonadales</taxon>
        <taxon>Pseudomonadaceae</taxon>
        <taxon>Pseudomonas</taxon>
    </lineage>
</organism>
<name>A0ABW9HAU8_9PSED</name>
<reference evidence="1 2" key="1">
    <citation type="submission" date="2024-12" db="EMBL/GenBank/DDBJ databases">
        <title>Pseudomonas species isolated from Lotus nodules promote plant growth.</title>
        <authorList>
            <person name="Yu Y.-H."/>
            <person name="Kurtenbach J."/>
            <person name="Crosbie D."/>
            <person name="Brachmann A."/>
            <person name="Marin M."/>
        </authorList>
    </citation>
    <scope>NUCLEOTIDE SEQUENCE [LARGE SCALE GENOMIC DNA]</scope>
    <source>
        <strain evidence="1 2">PLb12A</strain>
    </source>
</reference>
<sequence>MAIYTECHSLCGRALEGCKRALYGDTDADSTTEFVTRFTGASTLAMSELNENEC</sequence>
<gene>
    <name evidence="1" type="ORF">ACKKH4_13320</name>
</gene>
<accession>A0ABW9HAU8</accession>
<proteinExistence type="predicted"/>
<dbReference type="EMBL" id="JBJVNW010000006">
    <property type="protein sequence ID" value="MFM9518221.1"/>
    <property type="molecule type" value="Genomic_DNA"/>
</dbReference>
<dbReference type="RefSeq" id="WP_223542058.1">
    <property type="nucleotide sequence ID" value="NZ_CP178857.1"/>
</dbReference>
<keyword evidence="2" id="KW-1185">Reference proteome</keyword>
<evidence type="ECO:0000313" key="2">
    <source>
        <dbReference type="Proteomes" id="UP001631987"/>
    </source>
</evidence>